<gene>
    <name evidence="4" type="ORF">M427DRAFT_92597</name>
</gene>
<name>A0A139B0Q7_GONPJ</name>
<dbReference type="Proteomes" id="UP000070544">
    <property type="component" value="Unassembled WGS sequence"/>
</dbReference>
<keyword evidence="5" id="KW-1185">Reference proteome</keyword>
<reference evidence="4 5" key="1">
    <citation type="journal article" date="2015" name="Genome Biol. Evol.">
        <title>Phylogenomic analyses indicate that early fungi evolved digesting cell walls of algal ancestors of land plants.</title>
        <authorList>
            <person name="Chang Y."/>
            <person name="Wang S."/>
            <person name="Sekimoto S."/>
            <person name="Aerts A.L."/>
            <person name="Choi C."/>
            <person name="Clum A."/>
            <person name="LaButti K.M."/>
            <person name="Lindquist E.A."/>
            <person name="Yee Ngan C."/>
            <person name="Ohm R.A."/>
            <person name="Salamov A.A."/>
            <person name="Grigoriev I.V."/>
            <person name="Spatafora J.W."/>
            <person name="Berbee M.L."/>
        </authorList>
    </citation>
    <scope>NUCLEOTIDE SEQUENCE [LARGE SCALE GENOMIC DNA]</scope>
    <source>
        <strain evidence="4 5">JEL478</strain>
    </source>
</reference>
<dbReference type="InterPro" id="IPR013105">
    <property type="entry name" value="TPR_2"/>
</dbReference>
<dbReference type="STRING" id="1344416.A0A139B0Q7"/>
<dbReference type="PANTHER" id="PTHR45588">
    <property type="entry name" value="TPR DOMAIN-CONTAINING PROTEIN"/>
    <property type="match status" value="1"/>
</dbReference>
<organism evidence="4 5">
    <name type="scientific">Gonapodya prolifera (strain JEL478)</name>
    <name type="common">Monoblepharis prolifera</name>
    <dbReference type="NCBI Taxonomy" id="1344416"/>
    <lineage>
        <taxon>Eukaryota</taxon>
        <taxon>Fungi</taxon>
        <taxon>Fungi incertae sedis</taxon>
        <taxon>Chytridiomycota</taxon>
        <taxon>Chytridiomycota incertae sedis</taxon>
        <taxon>Monoblepharidomycetes</taxon>
        <taxon>Monoblepharidales</taxon>
        <taxon>Gonapodyaceae</taxon>
        <taxon>Gonapodya</taxon>
    </lineage>
</organism>
<dbReference type="PANTHER" id="PTHR45588:SF1">
    <property type="entry name" value="WW DOMAIN-CONTAINING PROTEIN"/>
    <property type="match status" value="1"/>
</dbReference>
<protein>
    <submittedName>
        <fullName evidence="4">Uncharacterized protein</fullName>
    </submittedName>
</protein>
<evidence type="ECO:0000256" key="2">
    <source>
        <dbReference type="ARBA" id="ARBA00022803"/>
    </source>
</evidence>
<dbReference type="SUPFAM" id="SSF48452">
    <property type="entry name" value="TPR-like"/>
    <property type="match status" value="1"/>
</dbReference>
<keyword evidence="2 3" id="KW-0802">TPR repeat</keyword>
<dbReference type="SMART" id="SM00028">
    <property type="entry name" value="TPR"/>
    <property type="match status" value="1"/>
</dbReference>
<dbReference type="InterPro" id="IPR011990">
    <property type="entry name" value="TPR-like_helical_dom_sf"/>
</dbReference>
<dbReference type="OrthoDB" id="414774at2759"/>
<dbReference type="Pfam" id="PF07719">
    <property type="entry name" value="TPR_2"/>
    <property type="match status" value="1"/>
</dbReference>
<evidence type="ECO:0000313" key="5">
    <source>
        <dbReference type="Proteomes" id="UP000070544"/>
    </source>
</evidence>
<dbReference type="Gene3D" id="1.25.40.10">
    <property type="entry name" value="Tetratricopeptide repeat domain"/>
    <property type="match status" value="1"/>
</dbReference>
<sequence>MASGCCAQVPPPGPYTNPYALPSVLTIAAAAPAEDGYPFTRLGPYTRHVLTSSREAKKWFDRGVAWSYGFNHEEARACFEKALQADPDFVMGWWGVAWVTSPNYVSVTALIMSIRNQQQLAVVSEQLDLAESMYVRHFSVSAVWPPATRSSEAGKKALDLQYKQSMEKVYAEWGQKDVEAGALYAEAIMQLRPWSLWAKFPNNHLMEEGTEELIAVLDASLALSPHHIGLVHFYVHVYEMSSHPEKCLPVADVLRWIAPDCSHLLHMPSHIDVQTARYGLSLQANLDAIESGKLWEKYEGVPKGFYILYRAHDWHFAVYSAMMAGNYEVAMRCAVEMCERIPDAMLKKFPDFIESFVGMPLHVLVRFGKWSEILAYPPPPADPADPLLYIGTICTLHYSRGVGLAVLGRIEEALREMQLYKEAWEKVPTTRTRHTNTVRDIMAVGGKILEGEIEYRRGNVNRGFDLLQEAIGLSDNLAYDEPPGYMQPPRHALGALLLDQGGLENVLRAESVYREDMLWTKNPGNIWALTGLEECLSFRLKWYNESGRAQGELNDLEKELEYVRGRLADLRKDADVDVKVSCYCRVGGVKVDKVKVLKRDQRAIL</sequence>
<evidence type="ECO:0000256" key="3">
    <source>
        <dbReference type="PROSITE-ProRule" id="PRU00339"/>
    </source>
</evidence>
<evidence type="ECO:0000313" key="4">
    <source>
        <dbReference type="EMBL" id="KXS22559.1"/>
    </source>
</evidence>
<evidence type="ECO:0000256" key="1">
    <source>
        <dbReference type="ARBA" id="ARBA00022737"/>
    </source>
</evidence>
<dbReference type="OMA" id="LMEMSPT"/>
<dbReference type="PROSITE" id="PS50005">
    <property type="entry name" value="TPR"/>
    <property type="match status" value="1"/>
</dbReference>
<dbReference type="InterPro" id="IPR019734">
    <property type="entry name" value="TPR_rpt"/>
</dbReference>
<accession>A0A139B0Q7</accession>
<keyword evidence="1" id="KW-0677">Repeat</keyword>
<dbReference type="AlphaFoldDB" id="A0A139B0Q7"/>
<proteinExistence type="predicted"/>
<feature type="repeat" description="TPR" evidence="3">
    <location>
        <begin position="56"/>
        <end position="89"/>
    </location>
</feature>
<dbReference type="EMBL" id="KQ965731">
    <property type="protein sequence ID" value="KXS22559.1"/>
    <property type="molecule type" value="Genomic_DNA"/>
</dbReference>